<accession>A0A6C2UI32</accession>
<name>A0A6C2UI32_9BACT</name>
<sequence>MSAISRDENRTTKPFKIILRYGLDPFNVLEQNLKQLTNFVEESTTNEVMFLLMPEERSSGHPTIELIKPWVEAIKRAKVLLNERGVEVSLNPWTTTYHCSRGRTLHKGQDFRPMVGETGVANGMTACPLCENWQTYLNEYFVYLTQEINPVAMWIEDDWRLHNHGGEMGYGGCFCDHCLDRFSKRVGEDVTREQAVAAITQPGKPHPWRAQWLEVARQGLSEPAEKLTKALKAASPEMRIGLMSSIPDVQSIEGRDWNGLMDIWTQDDERYLIRPHMPPYTEELPLITTPGYSRHTIANLDRDADIYPELENSPRCGAYSGTHAYTAWEMFNAICFGSRGITINHFDNMGMNTYYDRGMGKALAKQRPLFDALMPLKLNDRKARGVKILFSPDIAAHKQTGNGIAQAAAKLNTGEDLSGSSSASLNELEGHSVDWSKVFYILGISHGFTKSIDAAPGTIFAVSDQTLRCFNDEEIKKLLSYPLILDLQSIEILVERGFGALIGVKDIDRTKLDDSAYSLEEIEPDFFGELEGGVNARMCAQRCTDPIGVLAYAPETRVLSTIKNASLEELFPASGLFKNELGGSIYTCCYPLGTAQFYMAYFNRVRQEYWTKLLFTMGNEDSDQTIATGHPMHVHALDIEDGIFCAASNVVYDTAEQICLKLPERDIANKTFRVLNEKAEWETTTPKVTVSDGVAEILFDLQVPTLKSAFITIRSK</sequence>
<protein>
    <recommendedName>
        <fullName evidence="3">Beta-galactosidase trimerisation domain-containing protein</fullName>
    </recommendedName>
</protein>
<gene>
    <name evidence="1" type="ORF">SCARR_01127</name>
</gene>
<evidence type="ECO:0000313" key="2">
    <source>
        <dbReference type="Proteomes" id="UP000346198"/>
    </source>
</evidence>
<proteinExistence type="predicted"/>
<dbReference type="EMBL" id="CAAHFH010000001">
    <property type="protein sequence ID" value="VGO19071.1"/>
    <property type="molecule type" value="Genomic_DNA"/>
</dbReference>
<reference evidence="1 2" key="1">
    <citation type="submission" date="2019-04" db="EMBL/GenBank/DDBJ databases">
        <authorList>
            <person name="Van Vliet M D."/>
        </authorList>
    </citation>
    <scope>NUCLEOTIDE SEQUENCE [LARGE SCALE GENOMIC DNA]</scope>
    <source>
        <strain evidence="1 2">F21</strain>
    </source>
</reference>
<keyword evidence="2" id="KW-1185">Reference proteome</keyword>
<evidence type="ECO:0000313" key="1">
    <source>
        <dbReference type="EMBL" id="VGO19071.1"/>
    </source>
</evidence>
<dbReference type="Proteomes" id="UP000346198">
    <property type="component" value="Unassembled WGS sequence"/>
</dbReference>
<organism evidence="1 2">
    <name type="scientific">Pontiella sulfatireligans</name>
    <dbReference type="NCBI Taxonomy" id="2750658"/>
    <lineage>
        <taxon>Bacteria</taxon>
        <taxon>Pseudomonadati</taxon>
        <taxon>Kiritimatiellota</taxon>
        <taxon>Kiritimatiellia</taxon>
        <taxon>Kiritimatiellales</taxon>
        <taxon>Pontiellaceae</taxon>
        <taxon>Pontiella</taxon>
    </lineage>
</organism>
<evidence type="ECO:0008006" key="3">
    <source>
        <dbReference type="Google" id="ProtNLM"/>
    </source>
</evidence>
<dbReference type="RefSeq" id="WP_136060501.1">
    <property type="nucleotide sequence ID" value="NZ_CAAHFH010000001.1"/>
</dbReference>
<dbReference type="AlphaFoldDB" id="A0A6C2UI32"/>